<evidence type="ECO:0000259" key="2">
    <source>
        <dbReference type="Pfam" id="PF25056"/>
    </source>
</evidence>
<dbReference type="InterPro" id="IPR056695">
    <property type="entry name" value="DUF7793"/>
</dbReference>
<comment type="caution">
    <text evidence="3">The sequence shown here is derived from an EMBL/GenBank/DDBJ whole genome shotgun (WGS) entry which is preliminary data.</text>
</comment>
<evidence type="ECO:0000313" key="3">
    <source>
        <dbReference type="EMBL" id="GAA5228767.1"/>
    </source>
</evidence>
<keyword evidence="4" id="KW-1185">Reference proteome</keyword>
<feature type="region of interest" description="Disordered" evidence="1">
    <location>
        <begin position="1"/>
        <end position="26"/>
    </location>
</feature>
<dbReference type="Proteomes" id="UP001501257">
    <property type="component" value="Unassembled WGS sequence"/>
</dbReference>
<evidence type="ECO:0000256" key="1">
    <source>
        <dbReference type="SAM" id="MobiDB-lite"/>
    </source>
</evidence>
<evidence type="ECO:0000313" key="4">
    <source>
        <dbReference type="Proteomes" id="UP001501257"/>
    </source>
</evidence>
<dbReference type="EMBL" id="BAABLK010000089">
    <property type="protein sequence ID" value="GAA5228767.1"/>
    <property type="molecule type" value="Genomic_DNA"/>
</dbReference>
<proteinExistence type="predicted"/>
<reference evidence="4" key="1">
    <citation type="journal article" date="2019" name="Int. J. Syst. Evol. Microbiol.">
        <title>The Global Catalogue of Microorganisms (GCM) 10K type strain sequencing project: providing services to taxonomists for standard genome sequencing and annotation.</title>
        <authorList>
            <consortium name="The Broad Institute Genomics Platform"/>
            <consortium name="The Broad Institute Genome Sequencing Center for Infectious Disease"/>
            <person name="Wu L."/>
            <person name="Ma J."/>
        </authorList>
    </citation>
    <scope>NUCLEOTIDE SEQUENCE [LARGE SCALE GENOMIC DNA]</scope>
    <source>
        <strain evidence="4">JCM 18952</strain>
    </source>
</reference>
<gene>
    <name evidence="3" type="ORF">GCM10025778_33060</name>
</gene>
<organism evidence="3 4">
    <name type="scientific">Paeniglutamicibacter antarcticus</name>
    <dbReference type="NCBI Taxonomy" id="494023"/>
    <lineage>
        <taxon>Bacteria</taxon>
        <taxon>Bacillati</taxon>
        <taxon>Actinomycetota</taxon>
        <taxon>Actinomycetes</taxon>
        <taxon>Micrococcales</taxon>
        <taxon>Micrococcaceae</taxon>
        <taxon>Paeniglutamicibacter</taxon>
    </lineage>
</organism>
<name>A0ABP9TQ97_9MICC</name>
<accession>A0ABP9TQ97</accession>
<protein>
    <recommendedName>
        <fullName evidence="2">DUF7793 domain-containing protein</fullName>
    </recommendedName>
</protein>
<dbReference type="Pfam" id="PF25056">
    <property type="entry name" value="DUF7793"/>
    <property type="match status" value="1"/>
</dbReference>
<dbReference type="RefSeq" id="WP_210100209.1">
    <property type="nucleotide sequence ID" value="NZ_BAABLK010000089.1"/>
</dbReference>
<feature type="domain" description="DUF7793" evidence="2">
    <location>
        <begin position="41"/>
        <end position="146"/>
    </location>
</feature>
<sequence length="149" mass="16448">MAILENPAIPVTAPAPPSGTHPSSAHHVQWNASLPYAALTYFTDDILEIVLDPDTRFSTSLVFGIVNEFSARCETRAGRVLIDISGITSMENDVARVFGQITATMRVALLGFGPADRVLARFFMRKLDSKNSCIYVEERQQALDFLYLP</sequence>